<accession>X1GFN8</accession>
<protein>
    <submittedName>
        <fullName evidence="1">Uncharacterized protein</fullName>
    </submittedName>
</protein>
<reference evidence="1" key="1">
    <citation type="journal article" date="2014" name="Front. Microbiol.">
        <title>High frequency of phylogenetically diverse reductive dehalogenase-homologous genes in deep subseafloor sedimentary metagenomes.</title>
        <authorList>
            <person name="Kawai M."/>
            <person name="Futagami T."/>
            <person name="Toyoda A."/>
            <person name="Takaki Y."/>
            <person name="Nishi S."/>
            <person name="Hori S."/>
            <person name="Arai W."/>
            <person name="Tsubouchi T."/>
            <person name="Morono Y."/>
            <person name="Uchiyama I."/>
            <person name="Ito T."/>
            <person name="Fujiyama A."/>
            <person name="Inagaki F."/>
            <person name="Takami H."/>
        </authorList>
    </citation>
    <scope>NUCLEOTIDE SEQUENCE</scope>
    <source>
        <strain evidence="1">Expedition CK06-06</strain>
    </source>
</reference>
<comment type="caution">
    <text evidence="1">The sequence shown here is derived from an EMBL/GenBank/DDBJ whole genome shotgun (WGS) entry which is preliminary data.</text>
</comment>
<feature type="non-terminal residue" evidence="1">
    <location>
        <position position="1"/>
    </location>
</feature>
<name>X1GFN8_9ZZZZ</name>
<organism evidence="1">
    <name type="scientific">marine sediment metagenome</name>
    <dbReference type="NCBI Taxonomy" id="412755"/>
    <lineage>
        <taxon>unclassified sequences</taxon>
        <taxon>metagenomes</taxon>
        <taxon>ecological metagenomes</taxon>
    </lineage>
</organism>
<dbReference type="AlphaFoldDB" id="X1GFN8"/>
<feature type="non-terminal residue" evidence="1">
    <location>
        <position position="66"/>
    </location>
</feature>
<gene>
    <name evidence="1" type="ORF">S03H2_26987</name>
</gene>
<proteinExistence type="predicted"/>
<dbReference type="EMBL" id="BARU01015925">
    <property type="protein sequence ID" value="GAH56721.1"/>
    <property type="molecule type" value="Genomic_DNA"/>
</dbReference>
<sequence>LEVFGPKYNELLSAEVPDYLSTGEIGPMLRTWKGQYGFRPEYITDLRNFLRNIVASKVRQMVSPQM</sequence>
<evidence type="ECO:0000313" key="1">
    <source>
        <dbReference type="EMBL" id="GAH56721.1"/>
    </source>
</evidence>